<dbReference type="Proteomes" id="UP001241092">
    <property type="component" value="Chromosome"/>
</dbReference>
<dbReference type="RefSeq" id="WP_073910436.1">
    <property type="nucleotide sequence ID" value="NZ_AP027452.1"/>
</dbReference>
<organism evidence="1 2">
    <name type="scientific">Mycolicibacterium mageritense</name>
    <name type="common">Mycobacterium mageritense</name>
    <dbReference type="NCBI Taxonomy" id="53462"/>
    <lineage>
        <taxon>Bacteria</taxon>
        <taxon>Bacillati</taxon>
        <taxon>Actinomycetota</taxon>
        <taxon>Actinomycetes</taxon>
        <taxon>Mycobacteriales</taxon>
        <taxon>Mycobacteriaceae</taxon>
        <taxon>Mycolicibacterium</taxon>
    </lineage>
</organism>
<sequence>MTVAARVAGKPVPVTEIDRREAILRAGNRASALPRPGTSEGRQLRRWLTQLAVAERVVADEAAARGLVEDGAPTEDAVLPDTAARLEIGSVAASTLALPLARAVFADIGAAVVVTDADIAAYHARNPLRFATKCTVPHGWNTRPEAPPLHEVSDHIARLLRGAAQRRAFRLWLDARCAATVELAPGYEHPGDPRQPDNTHKH</sequence>
<accession>A0AAI8TWT7</accession>
<protein>
    <recommendedName>
        <fullName evidence="3">Malonyl CoA-ACP transacylase</fullName>
    </recommendedName>
</protein>
<gene>
    <name evidence="1" type="ORF">hbim_03784</name>
</gene>
<evidence type="ECO:0000313" key="1">
    <source>
        <dbReference type="EMBL" id="BDY29841.1"/>
    </source>
</evidence>
<dbReference type="InterPro" id="IPR055582">
    <property type="entry name" value="DUF7158"/>
</dbReference>
<dbReference type="Pfam" id="PF23716">
    <property type="entry name" value="DUF7158"/>
    <property type="match status" value="1"/>
</dbReference>
<dbReference type="InterPro" id="IPR027304">
    <property type="entry name" value="Trigger_fact/SurA_dom_sf"/>
</dbReference>
<dbReference type="AlphaFoldDB" id="A0AAI8TWT7"/>
<evidence type="ECO:0008006" key="3">
    <source>
        <dbReference type="Google" id="ProtNLM"/>
    </source>
</evidence>
<name>A0AAI8TWT7_MYCME</name>
<dbReference type="SUPFAM" id="SSF109998">
    <property type="entry name" value="Triger factor/SurA peptide-binding domain-like"/>
    <property type="match status" value="1"/>
</dbReference>
<proteinExistence type="predicted"/>
<dbReference type="EMBL" id="AP027452">
    <property type="protein sequence ID" value="BDY29841.1"/>
    <property type="molecule type" value="Genomic_DNA"/>
</dbReference>
<reference evidence="1" key="1">
    <citation type="submission" date="2023-03" db="EMBL/GenBank/DDBJ databases">
        <title>Draft genome sequence of a Mycolicibacterium mageritense strain H4_3_1 isolated from a hybrid biological-inorganic system reactor.</title>
        <authorList>
            <person name="Feng X."/>
            <person name="Kazama D."/>
            <person name="Sato K."/>
            <person name="Kobayashi H."/>
        </authorList>
    </citation>
    <scope>NUCLEOTIDE SEQUENCE</scope>
    <source>
        <strain evidence="1">H4_3_1</strain>
    </source>
</reference>
<evidence type="ECO:0000313" key="2">
    <source>
        <dbReference type="Proteomes" id="UP001241092"/>
    </source>
</evidence>